<dbReference type="RefSeq" id="XP_032458138.1">
    <property type="nucleotide sequence ID" value="XM_032602247.1"/>
</dbReference>
<dbReference type="AlphaFoldDB" id="A0A7M7R4X9"/>
<feature type="compositionally biased region" description="Basic and acidic residues" evidence="1">
    <location>
        <begin position="50"/>
        <end position="74"/>
    </location>
</feature>
<accession>A0A7M7R4X9</accession>
<evidence type="ECO:0000256" key="1">
    <source>
        <dbReference type="SAM" id="MobiDB-lite"/>
    </source>
</evidence>
<proteinExistence type="predicted"/>
<evidence type="ECO:0000259" key="2">
    <source>
        <dbReference type="Pfam" id="PF22936"/>
    </source>
</evidence>
<dbReference type="KEGG" id="nvi:116738705"/>
<dbReference type="InterPro" id="IPR054722">
    <property type="entry name" value="PolX-like_BBD"/>
</dbReference>
<dbReference type="PANTHER" id="PTHR47592:SF27">
    <property type="entry name" value="OS08G0421700 PROTEIN"/>
    <property type="match status" value="1"/>
</dbReference>
<dbReference type="PANTHER" id="PTHR47592">
    <property type="entry name" value="PBF68 PROTEIN"/>
    <property type="match status" value="1"/>
</dbReference>
<feature type="domain" description="Retrovirus-related Pol polyprotein from transposon TNT 1-94-like beta-barrel" evidence="2">
    <location>
        <begin position="97"/>
        <end position="180"/>
    </location>
</feature>
<reference evidence="3" key="1">
    <citation type="submission" date="2021-01" db="UniProtKB">
        <authorList>
            <consortium name="EnsemblMetazoa"/>
        </authorList>
    </citation>
    <scope>IDENTIFICATION</scope>
</reference>
<dbReference type="GeneID" id="116738705"/>
<keyword evidence="4" id="KW-1185">Reference proteome</keyword>
<dbReference type="Pfam" id="PF22936">
    <property type="entry name" value="Pol_BBD"/>
    <property type="match status" value="1"/>
</dbReference>
<dbReference type="InParanoid" id="A0A7M7R4X9"/>
<sequence>MRDSSRDETALASQQNNRKGSCGKQATDKAKSKWKPGKCHNWNKPSHWAYECRSKKSNDKDDHGAKSTESKGKPHGDALIIDAFASIQNSNSHTNLWYKDSGASSHMTHHKDWFLNYEPFKRLTWVHIGDVSLLEACGLGEINVLSFNGKSWNLSHLSNVVYVPDLKYNLFSFNVAMDKGLELFSDNRSCKFTKGDKTIVIGE</sequence>
<dbReference type="EnsemblMetazoa" id="XM_032602247">
    <property type="protein sequence ID" value="XP_032458138"/>
    <property type="gene ID" value="LOC116738705"/>
</dbReference>
<organism evidence="3 4">
    <name type="scientific">Nasonia vitripennis</name>
    <name type="common">Parasitic wasp</name>
    <dbReference type="NCBI Taxonomy" id="7425"/>
    <lineage>
        <taxon>Eukaryota</taxon>
        <taxon>Metazoa</taxon>
        <taxon>Ecdysozoa</taxon>
        <taxon>Arthropoda</taxon>
        <taxon>Hexapoda</taxon>
        <taxon>Insecta</taxon>
        <taxon>Pterygota</taxon>
        <taxon>Neoptera</taxon>
        <taxon>Endopterygota</taxon>
        <taxon>Hymenoptera</taxon>
        <taxon>Apocrita</taxon>
        <taxon>Proctotrupomorpha</taxon>
        <taxon>Chalcidoidea</taxon>
        <taxon>Pteromalidae</taxon>
        <taxon>Pteromalinae</taxon>
        <taxon>Nasonia</taxon>
    </lineage>
</organism>
<dbReference type="Proteomes" id="UP000002358">
    <property type="component" value="Unassembled WGS sequence"/>
</dbReference>
<name>A0A7M7R4X9_NASVI</name>
<evidence type="ECO:0000313" key="4">
    <source>
        <dbReference type="Proteomes" id="UP000002358"/>
    </source>
</evidence>
<evidence type="ECO:0000313" key="3">
    <source>
        <dbReference type="EnsemblMetazoa" id="XP_032458138"/>
    </source>
</evidence>
<protein>
    <recommendedName>
        <fullName evidence="2">Retrovirus-related Pol polyprotein from transposon TNT 1-94-like beta-barrel domain-containing protein</fullName>
    </recommendedName>
</protein>
<dbReference type="OrthoDB" id="8195427at2759"/>
<feature type="region of interest" description="Disordered" evidence="1">
    <location>
        <begin position="1"/>
        <end position="74"/>
    </location>
</feature>